<accession>A0ABT9TR91</accession>
<evidence type="ECO:0000313" key="3">
    <source>
        <dbReference type="Proteomes" id="UP001244563"/>
    </source>
</evidence>
<reference evidence="2 3" key="1">
    <citation type="submission" date="2023-07" db="EMBL/GenBank/DDBJ databases">
        <title>Sorghum-associated microbial communities from plants grown in Nebraska, USA.</title>
        <authorList>
            <person name="Schachtman D."/>
        </authorList>
    </citation>
    <scope>NUCLEOTIDE SEQUENCE [LARGE SCALE GENOMIC DNA]</scope>
    <source>
        <strain evidence="2 3">CC523</strain>
    </source>
</reference>
<dbReference type="Proteomes" id="UP001244563">
    <property type="component" value="Unassembled WGS sequence"/>
</dbReference>
<comment type="caution">
    <text evidence="2">The sequence shown here is derived from an EMBL/GenBank/DDBJ whole genome shotgun (WGS) entry which is preliminary data.</text>
</comment>
<gene>
    <name evidence="2" type="ORF">J2T10_002724</name>
</gene>
<organism evidence="2 3">
    <name type="scientific">Paenarthrobacter nicotinovorans</name>
    <name type="common">Arthrobacter nicotinovorans</name>
    <dbReference type="NCBI Taxonomy" id="29320"/>
    <lineage>
        <taxon>Bacteria</taxon>
        <taxon>Bacillati</taxon>
        <taxon>Actinomycetota</taxon>
        <taxon>Actinomycetes</taxon>
        <taxon>Micrococcales</taxon>
        <taxon>Micrococcaceae</taxon>
        <taxon>Paenarthrobacter</taxon>
    </lineage>
</organism>
<proteinExistence type="predicted"/>
<sequence length="89" mass="10012">MEIPLKRSKRHFPGTSSLQAPDVVPANEVQDWDDLIPGDLVQILTEAGTSNRAVVDTISDDGSIIWLRNEPIGHRSLHLKTDPVLLYRW</sequence>
<evidence type="ECO:0000313" key="2">
    <source>
        <dbReference type="EMBL" id="MDQ0103067.1"/>
    </source>
</evidence>
<keyword evidence="3" id="KW-1185">Reference proteome</keyword>
<protein>
    <submittedName>
        <fullName evidence="2">Uncharacterized protein</fullName>
    </submittedName>
</protein>
<feature type="region of interest" description="Disordered" evidence="1">
    <location>
        <begin position="1"/>
        <end position="20"/>
    </location>
</feature>
<evidence type="ECO:0000256" key="1">
    <source>
        <dbReference type="SAM" id="MobiDB-lite"/>
    </source>
</evidence>
<name>A0ABT9TR91_PAENI</name>
<dbReference type="EMBL" id="JAUSSW010000007">
    <property type="protein sequence ID" value="MDQ0103067.1"/>
    <property type="molecule type" value="Genomic_DNA"/>
</dbReference>
<feature type="compositionally biased region" description="Basic residues" evidence="1">
    <location>
        <begin position="1"/>
        <end position="12"/>
    </location>
</feature>